<feature type="transmembrane region" description="Helical" evidence="1">
    <location>
        <begin position="95"/>
        <end position="115"/>
    </location>
</feature>
<protein>
    <submittedName>
        <fullName evidence="3">Acyltransferase 3</fullName>
    </submittedName>
</protein>
<keyword evidence="3" id="KW-0808">Transferase</keyword>
<dbReference type="RefSeq" id="WP_062612039.1">
    <property type="nucleotide sequence ID" value="NZ_FCOX02000102.1"/>
</dbReference>
<evidence type="ECO:0000259" key="2">
    <source>
        <dbReference type="Pfam" id="PF01757"/>
    </source>
</evidence>
<dbReference type="OrthoDB" id="9814807at2"/>
<keyword evidence="1" id="KW-0812">Transmembrane</keyword>
<comment type="caution">
    <text evidence="3">The sequence shown here is derived from an EMBL/GenBank/DDBJ whole genome shotgun (WGS) entry which is preliminary data.</text>
</comment>
<dbReference type="Proteomes" id="UP000071859">
    <property type="component" value="Unassembled WGS sequence"/>
</dbReference>
<sequence>MTTRKNLEIERLRAIAVLLTILVHVPFKEQLNPYLYSSFTGVDLFFVISGFVVATTFLRTLPPSLGSTSLERLKNSQREIVEFYLRRVFRIAPCAFFYIALYWLVAWIMAATGSIEGYATPQDIFREGVTFAGGIYNYAMVYGGITTHLAHYYSLSIEEHFYLIAPILLVLCGSTSRRLVALGIGVALVILVARPLTTVNIANLSHTRFDELFYGVILALLVPKFKHVLIRESDLLKRAALDLPSFPHAALSLACRPLGKTLIGLALCALLALLPGVTNTKVLDNTSGSFYFSVSGAAFCSYAAVSVILVTLASLERGWILPIPGISTLLEYIGTRSYSLYLGHMLIIYVYNDLYFRLYEYVPDALRLTRIGYVTQSTAFLLIAILLAELSYRLIETPFRSVGRQVSSLLAGALT</sequence>
<feature type="transmembrane region" description="Helical" evidence="1">
    <location>
        <begin position="135"/>
        <end position="155"/>
    </location>
</feature>
<dbReference type="Pfam" id="PF01757">
    <property type="entry name" value="Acyl_transf_3"/>
    <property type="match status" value="1"/>
</dbReference>
<feature type="transmembrane region" description="Helical" evidence="1">
    <location>
        <begin position="371"/>
        <end position="395"/>
    </location>
</feature>
<feature type="transmembrane region" description="Helical" evidence="1">
    <location>
        <begin position="261"/>
        <end position="278"/>
    </location>
</feature>
<reference evidence="3" key="1">
    <citation type="submission" date="2016-01" db="EMBL/GenBank/DDBJ databases">
        <authorList>
            <person name="Peeters C."/>
        </authorList>
    </citation>
    <scope>NUCLEOTIDE SEQUENCE</scope>
    <source>
        <strain evidence="3">LMG 29321</strain>
    </source>
</reference>
<dbReference type="InterPro" id="IPR050879">
    <property type="entry name" value="Acyltransferase_3"/>
</dbReference>
<dbReference type="GO" id="GO:0016020">
    <property type="term" value="C:membrane"/>
    <property type="evidence" value="ECO:0007669"/>
    <property type="project" value="TreeGrafter"/>
</dbReference>
<dbReference type="PANTHER" id="PTHR23028">
    <property type="entry name" value="ACETYLTRANSFERASE"/>
    <property type="match status" value="1"/>
</dbReference>
<dbReference type="AlphaFoldDB" id="A0A158EIB7"/>
<name>A0A158EIB7_9BURK</name>
<feature type="transmembrane region" description="Helical" evidence="1">
    <location>
        <begin position="290"/>
        <end position="312"/>
    </location>
</feature>
<proteinExistence type="predicted"/>
<keyword evidence="1" id="KW-1133">Transmembrane helix</keyword>
<feature type="transmembrane region" description="Helical" evidence="1">
    <location>
        <begin position="34"/>
        <end position="58"/>
    </location>
</feature>
<dbReference type="GO" id="GO:0000271">
    <property type="term" value="P:polysaccharide biosynthetic process"/>
    <property type="evidence" value="ECO:0007669"/>
    <property type="project" value="TreeGrafter"/>
</dbReference>
<dbReference type="PANTHER" id="PTHR23028:SF53">
    <property type="entry name" value="ACYL_TRANSF_3 DOMAIN-CONTAINING PROTEIN"/>
    <property type="match status" value="1"/>
</dbReference>
<feature type="transmembrane region" description="Helical" evidence="1">
    <location>
        <begin position="333"/>
        <end position="351"/>
    </location>
</feature>
<dbReference type="EMBL" id="FCOX02000102">
    <property type="protein sequence ID" value="SAL06136.1"/>
    <property type="molecule type" value="Genomic_DNA"/>
</dbReference>
<accession>A0A158EIB7</accession>
<keyword evidence="3" id="KW-0012">Acyltransferase</keyword>
<gene>
    <name evidence="3" type="ORF">AWB78_07897</name>
</gene>
<evidence type="ECO:0000256" key="1">
    <source>
        <dbReference type="SAM" id="Phobius"/>
    </source>
</evidence>
<dbReference type="InterPro" id="IPR002656">
    <property type="entry name" value="Acyl_transf_3_dom"/>
</dbReference>
<feature type="transmembrane region" description="Helical" evidence="1">
    <location>
        <begin position="167"/>
        <end position="192"/>
    </location>
</feature>
<keyword evidence="4" id="KW-1185">Reference proteome</keyword>
<evidence type="ECO:0000313" key="4">
    <source>
        <dbReference type="Proteomes" id="UP000071859"/>
    </source>
</evidence>
<feature type="domain" description="Acyltransferase 3" evidence="2">
    <location>
        <begin position="7"/>
        <end position="388"/>
    </location>
</feature>
<evidence type="ECO:0000313" key="3">
    <source>
        <dbReference type="EMBL" id="SAL06136.1"/>
    </source>
</evidence>
<dbReference type="GO" id="GO:0016747">
    <property type="term" value="F:acyltransferase activity, transferring groups other than amino-acyl groups"/>
    <property type="evidence" value="ECO:0007669"/>
    <property type="project" value="InterPro"/>
</dbReference>
<keyword evidence="1" id="KW-0472">Membrane</keyword>
<organism evidence="3 4">
    <name type="scientific">Caballeronia calidae</name>
    <dbReference type="NCBI Taxonomy" id="1777139"/>
    <lineage>
        <taxon>Bacteria</taxon>
        <taxon>Pseudomonadati</taxon>
        <taxon>Pseudomonadota</taxon>
        <taxon>Betaproteobacteria</taxon>
        <taxon>Burkholderiales</taxon>
        <taxon>Burkholderiaceae</taxon>
        <taxon>Caballeronia</taxon>
    </lineage>
</organism>